<dbReference type="EMBL" id="GBXM01016805">
    <property type="protein sequence ID" value="JAH91772.1"/>
    <property type="molecule type" value="Transcribed_RNA"/>
</dbReference>
<evidence type="ECO:0000313" key="1">
    <source>
        <dbReference type="EMBL" id="JAH91772.1"/>
    </source>
</evidence>
<accession>A0A0E9WN46</accession>
<protein>
    <submittedName>
        <fullName evidence="1">Uncharacterized protein</fullName>
    </submittedName>
</protein>
<sequence>MVLLFPQLVKPRVGIYLLSHSRNNVLPDIHQEVHIPESPLPKWKLLFGVLAGPDPTQCFWGETVCC</sequence>
<name>A0A0E9WN46_ANGAN</name>
<reference evidence="1" key="2">
    <citation type="journal article" date="2015" name="Fish Shellfish Immunol.">
        <title>Early steps in the European eel (Anguilla anguilla)-Vibrio vulnificus interaction in the gills: Role of the RtxA13 toxin.</title>
        <authorList>
            <person name="Callol A."/>
            <person name="Pajuelo D."/>
            <person name="Ebbesson L."/>
            <person name="Teles M."/>
            <person name="MacKenzie S."/>
            <person name="Amaro C."/>
        </authorList>
    </citation>
    <scope>NUCLEOTIDE SEQUENCE</scope>
</reference>
<proteinExistence type="predicted"/>
<organism evidence="1">
    <name type="scientific">Anguilla anguilla</name>
    <name type="common">European freshwater eel</name>
    <name type="synonym">Muraena anguilla</name>
    <dbReference type="NCBI Taxonomy" id="7936"/>
    <lineage>
        <taxon>Eukaryota</taxon>
        <taxon>Metazoa</taxon>
        <taxon>Chordata</taxon>
        <taxon>Craniata</taxon>
        <taxon>Vertebrata</taxon>
        <taxon>Euteleostomi</taxon>
        <taxon>Actinopterygii</taxon>
        <taxon>Neopterygii</taxon>
        <taxon>Teleostei</taxon>
        <taxon>Anguilliformes</taxon>
        <taxon>Anguillidae</taxon>
        <taxon>Anguilla</taxon>
    </lineage>
</organism>
<dbReference type="AlphaFoldDB" id="A0A0E9WN46"/>
<reference evidence="1" key="1">
    <citation type="submission" date="2014-11" db="EMBL/GenBank/DDBJ databases">
        <authorList>
            <person name="Amaro Gonzalez C."/>
        </authorList>
    </citation>
    <scope>NUCLEOTIDE SEQUENCE</scope>
</reference>